<protein>
    <recommendedName>
        <fullName evidence="1">RSE1/DDB1/CPSF1 second beta-propeller domain-containing protein</fullName>
    </recommendedName>
</protein>
<evidence type="ECO:0000313" key="3">
    <source>
        <dbReference type="Proteomes" id="UP000784294"/>
    </source>
</evidence>
<organism evidence="2 3">
    <name type="scientific">Protopolystoma xenopodis</name>
    <dbReference type="NCBI Taxonomy" id="117903"/>
    <lineage>
        <taxon>Eukaryota</taxon>
        <taxon>Metazoa</taxon>
        <taxon>Spiralia</taxon>
        <taxon>Lophotrochozoa</taxon>
        <taxon>Platyhelminthes</taxon>
        <taxon>Monogenea</taxon>
        <taxon>Polyopisthocotylea</taxon>
        <taxon>Polystomatidea</taxon>
        <taxon>Polystomatidae</taxon>
        <taxon>Protopolystoma</taxon>
    </lineage>
</organism>
<reference evidence="2" key="1">
    <citation type="submission" date="2018-11" db="EMBL/GenBank/DDBJ databases">
        <authorList>
            <consortium name="Pathogen Informatics"/>
        </authorList>
    </citation>
    <scope>NUCLEOTIDE SEQUENCE</scope>
</reference>
<gene>
    <name evidence="2" type="ORF">PXEA_LOCUS8798</name>
</gene>
<comment type="caution">
    <text evidence="2">The sequence shown here is derived from an EMBL/GenBank/DDBJ whole genome shotgun (WGS) entry which is preliminary data.</text>
</comment>
<accession>A0A448WMG4</accession>
<dbReference type="Proteomes" id="UP000784294">
    <property type="component" value="Unassembled WGS sequence"/>
</dbReference>
<dbReference type="InterPro" id="IPR058543">
    <property type="entry name" value="Beta-prop_RSE1/DDB1/CPSF1_2nd"/>
</dbReference>
<evidence type="ECO:0000259" key="1">
    <source>
        <dbReference type="Pfam" id="PF23726"/>
    </source>
</evidence>
<evidence type="ECO:0000313" key="2">
    <source>
        <dbReference type="EMBL" id="VEL15358.1"/>
    </source>
</evidence>
<dbReference type="Pfam" id="PF23726">
    <property type="entry name" value="Beta-prop_RSE1_2nd"/>
    <property type="match status" value="1"/>
</dbReference>
<dbReference type="AlphaFoldDB" id="A0A448WMG4"/>
<feature type="domain" description="RSE1/DDB1/CPSF1 second beta-propeller" evidence="1">
    <location>
        <begin position="10"/>
        <end position="76"/>
    </location>
</feature>
<sequence length="86" mass="9439">MLTYIQNKLVARPNLLCPFEEIGGHRGVFVSGGQPMWLFSGHFGELRVFPHAVDGVVPGFTPLHTATLPNGFVYFTCSVCPFLLST</sequence>
<name>A0A448WMG4_9PLAT</name>
<dbReference type="EMBL" id="CAAALY010024331">
    <property type="protein sequence ID" value="VEL15358.1"/>
    <property type="molecule type" value="Genomic_DNA"/>
</dbReference>
<proteinExistence type="predicted"/>
<dbReference type="OrthoDB" id="6276570at2759"/>
<keyword evidence="3" id="KW-1185">Reference proteome</keyword>